<evidence type="ECO:0000256" key="1">
    <source>
        <dbReference type="SAM" id="Phobius"/>
    </source>
</evidence>
<feature type="transmembrane region" description="Helical" evidence="1">
    <location>
        <begin position="66"/>
        <end position="84"/>
    </location>
</feature>
<feature type="transmembrane region" description="Helical" evidence="1">
    <location>
        <begin position="154"/>
        <end position="177"/>
    </location>
</feature>
<comment type="caution">
    <text evidence="2">The sequence shown here is derived from an EMBL/GenBank/DDBJ whole genome shotgun (WGS) entry which is preliminary data.</text>
</comment>
<feature type="transmembrane region" description="Helical" evidence="1">
    <location>
        <begin position="229"/>
        <end position="248"/>
    </location>
</feature>
<organism evidence="2 3">
    <name type="scientific">Pseudonocardia endophytica</name>
    <dbReference type="NCBI Taxonomy" id="401976"/>
    <lineage>
        <taxon>Bacteria</taxon>
        <taxon>Bacillati</taxon>
        <taxon>Actinomycetota</taxon>
        <taxon>Actinomycetes</taxon>
        <taxon>Pseudonocardiales</taxon>
        <taxon>Pseudonocardiaceae</taxon>
        <taxon>Pseudonocardia</taxon>
    </lineage>
</organism>
<gene>
    <name evidence="2" type="ORF">EV378_2625</name>
</gene>
<keyword evidence="1" id="KW-0472">Membrane</keyword>
<dbReference type="EMBL" id="SMFZ01000001">
    <property type="protein sequence ID" value="TCK26780.1"/>
    <property type="molecule type" value="Genomic_DNA"/>
</dbReference>
<evidence type="ECO:0000313" key="2">
    <source>
        <dbReference type="EMBL" id="TCK26780.1"/>
    </source>
</evidence>
<proteinExistence type="predicted"/>
<evidence type="ECO:0008006" key="4">
    <source>
        <dbReference type="Google" id="ProtNLM"/>
    </source>
</evidence>
<protein>
    <recommendedName>
        <fullName evidence="4">MFS transporter</fullName>
    </recommendedName>
</protein>
<reference evidence="2 3" key="1">
    <citation type="submission" date="2019-03" db="EMBL/GenBank/DDBJ databases">
        <title>Sequencing the genomes of 1000 actinobacteria strains.</title>
        <authorList>
            <person name="Klenk H.-P."/>
        </authorList>
    </citation>
    <scope>NUCLEOTIDE SEQUENCE [LARGE SCALE GENOMIC DNA]</scope>
    <source>
        <strain evidence="2 3">DSM 44969</strain>
    </source>
</reference>
<name>A0A4R1I0P4_PSEEN</name>
<dbReference type="AlphaFoldDB" id="A0A4R1I0P4"/>
<sequence length="338" mass="34032">MAALTLACVTGEDDRGSGGGAVAEVLRSPAYRRWSVTAQLVRLPSAMLPLAFMLLATAAIGNYRLGGVMVAAATAVAVVMAAPVGRLLDRRNTLVLTSWLLIAAAVVLGLLALAGALSLPGVLLVGLAVISSGLTAGAPAGMRRILSVTVPVRLLVPALAVDGIFVELTVVSGPLLVAAAAAVAAGVGGVGAMALFTGLAALLVRGLVAPPARATASAGGGGHARGPRLWSPAFALWFFVGVAAGQGIGVVEVSALPLARQVGGGTVLAVALQVSCVWRAQCRGSSTPLAATGYPAAPSSVGRFCLSVLVSVWWCWPASRASPRWWPATCWWACAPPR</sequence>
<feature type="transmembrane region" description="Helical" evidence="1">
    <location>
        <begin position="123"/>
        <end position="142"/>
    </location>
</feature>
<dbReference type="Proteomes" id="UP000295560">
    <property type="component" value="Unassembled WGS sequence"/>
</dbReference>
<keyword evidence="1" id="KW-0812">Transmembrane</keyword>
<feature type="transmembrane region" description="Helical" evidence="1">
    <location>
        <begin position="40"/>
        <end position="60"/>
    </location>
</feature>
<keyword evidence="1" id="KW-1133">Transmembrane helix</keyword>
<accession>A0A4R1I0P4</accession>
<feature type="transmembrane region" description="Helical" evidence="1">
    <location>
        <begin position="96"/>
        <end position="117"/>
    </location>
</feature>
<evidence type="ECO:0000313" key="3">
    <source>
        <dbReference type="Proteomes" id="UP000295560"/>
    </source>
</evidence>
<keyword evidence="3" id="KW-1185">Reference proteome</keyword>
<feature type="transmembrane region" description="Helical" evidence="1">
    <location>
        <begin position="183"/>
        <end position="208"/>
    </location>
</feature>